<feature type="transmembrane region" description="Helical" evidence="5">
    <location>
        <begin position="78"/>
        <end position="100"/>
    </location>
</feature>
<keyword evidence="4 5" id="KW-0472">Membrane</keyword>
<comment type="subcellular location">
    <subcellularLocation>
        <location evidence="1">Membrane</location>
        <topology evidence="1">Multi-pass membrane protein</topology>
    </subcellularLocation>
</comment>
<comment type="caution">
    <text evidence="6">The sequence shown here is derived from an EMBL/GenBank/DDBJ whole genome shotgun (WGS) entry which is preliminary data.</text>
</comment>
<keyword evidence="7" id="KW-1185">Reference proteome</keyword>
<dbReference type="Gene3D" id="1.20.1070.10">
    <property type="entry name" value="Rhodopsin 7-helix transmembrane proteins"/>
    <property type="match status" value="1"/>
</dbReference>
<reference evidence="6 7" key="1">
    <citation type="submission" date="2016-11" db="EMBL/GenBank/DDBJ databases">
        <title>The macronuclear genome of Stentor coeruleus: a giant cell with tiny introns.</title>
        <authorList>
            <person name="Slabodnick M."/>
            <person name="Ruby J.G."/>
            <person name="Reiff S.B."/>
            <person name="Swart E.C."/>
            <person name="Gosai S."/>
            <person name="Prabakaran S."/>
            <person name="Witkowska E."/>
            <person name="Larue G.E."/>
            <person name="Fisher S."/>
            <person name="Freeman R.M."/>
            <person name="Gunawardena J."/>
            <person name="Chu W."/>
            <person name="Stover N.A."/>
            <person name="Gregory B.D."/>
            <person name="Nowacki M."/>
            <person name="Derisi J."/>
            <person name="Roy S.W."/>
            <person name="Marshall W.F."/>
            <person name="Sood P."/>
        </authorList>
    </citation>
    <scope>NUCLEOTIDE SEQUENCE [LARGE SCALE GENOMIC DNA]</scope>
    <source>
        <strain evidence="6">WM001</strain>
    </source>
</reference>
<gene>
    <name evidence="6" type="ORF">SteCoe_27841</name>
</gene>
<dbReference type="PROSITE" id="PS51257">
    <property type="entry name" value="PROKAR_LIPOPROTEIN"/>
    <property type="match status" value="1"/>
</dbReference>
<dbReference type="PANTHER" id="PTHR23112">
    <property type="entry name" value="G PROTEIN-COUPLED RECEPTOR 157-RELATED"/>
    <property type="match status" value="1"/>
</dbReference>
<keyword evidence="3 5" id="KW-1133">Transmembrane helix</keyword>
<feature type="transmembrane region" description="Helical" evidence="5">
    <location>
        <begin position="225"/>
        <end position="245"/>
    </location>
</feature>
<evidence type="ECO:0000313" key="6">
    <source>
        <dbReference type="EMBL" id="OMJ73449.1"/>
    </source>
</evidence>
<organism evidence="6 7">
    <name type="scientific">Stentor coeruleus</name>
    <dbReference type="NCBI Taxonomy" id="5963"/>
    <lineage>
        <taxon>Eukaryota</taxon>
        <taxon>Sar</taxon>
        <taxon>Alveolata</taxon>
        <taxon>Ciliophora</taxon>
        <taxon>Postciliodesmatophora</taxon>
        <taxon>Heterotrichea</taxon>
        <taxon>Heterotrichida</taxon>
        <taxon>Stentoridae</taxon>
        <taxon>Stentor</taxon>
    </lineage>
</organism>
<dbReference type="GO" id="GO:0005886">
    <property type="term" value="C:plasma membrane"/>
    <property type="evidence" value="ECO:0007669"/>
    <property type="project" value="TreeGrafter"/>
</dbReference>
<dbReference type="InterPro" id="IPR022343">
    <property type="entry name" value="GCR1-cAMP_receptor"/>
</dbReference>
<dbReference type="OrthoDB" id="18453at2759"/>
<feature type="transmembrane region" description="Helical" evidence="5">
    <location>
        <begin position="112"/>
        <end position="135"/>
    </location>
</feature>
<feature type="transmembrane region" description="Helical" evidence="5">
    <location>
        <begin position="7"/>
        <end position="32"/>
    </location>
</feature>
<accession>A0A1R2B9K8</accession>
<evidence type="ECO:0000256" key="5">
    <source>
        <dbReference type="SAM" id="Phobius"/>
    </source>
</evidence>
<dbReference type="GO" id="GO:0004930">
    <property type="term" value="F:G protein-coupled receptor activity"/>
    <property type="evidence" value="ECO:0007669"/>
    <property type="project" value="TreeGrafter"/>
</dbReference>
<feature type="transmembrane region" description="Helical" evidence="5">
    <location>
        <begin position="155"/>
        <end position="174"/>
    </location>
</feature>
<dbReference type="AlphaFoldDB" id="A0A1R2B9K8"/>
<feature type="transmembrane region" description="Helical" evidence="5">
    <location>
        <begin position="195"/>
        <end position="213"/>
    </location>
</feature>
<keyword evidence="2 5" id="KW-0812">Transmembrane</keyword>
<proteinExistence type="predicted"/>
<name>A0A1R2B9K8_9CILI</name>
<evidence type="ECO:0000256" key="1">
    <source>
        <dbReference type="ARBA" id="ARBA00004141"/>
    </source>
</evidence>
<dbReference type="Proteomes" id="UP000187209">
    <property type="component" value="Unassembled WGS sequence"/>
</dbReference>
<dbReference type="EMBL" id="MPUH01000820">
    <property type="protein sequence ID" value="OMJ73449.1"/>
    <property type="molecule type" value="Genomic_DNA"/>
</dbReference>
<sequence length="270" mass="31667">MTVDDKLLLYLSIVIPSTFSVFGCLCVISIYFRYTRLQGFATNIVLILTFLSFCESLSQIPPTILFDIDPVYCEIQAWLIQFFCLCTIMWLTNISIIMYFEAFKPELCTEKYCKKSLIGIIMISGLVSVIPYIFHAYKEIKGQCYISKNHKFLRLIVYFIPLWCAIFIIAAMFYKIIMKLKKDPNTSSFALRLKYYPFILIIVAMPITCVRILDDLDIDMPVYFIMFAYCVFMLEGFINCLVFGYTENIRRAINESNYYNLLVYNYDLNK</sequence>
<evidence type="ECO:0000256" key="3">
    <source>
        <dbReference type="ARBA" id="ARBA00022989"/>
    </source>
</evidence>
<protein>
    <recommendedName>
        <fullName evidence="8">G-protein coupled receptors family 2 profile 2 domain-containing protein</fullName>
    </recommendedName>
</protein>
<dbReference type="PANTHER" id="PTHR23112:SF0">
    <property type="entry name" value="TRANSMEMBRANE PROTEIN 116"/>
    <property type="match status" value="1"/>
</dbReference>
<dbReference type="PRINTS" id="PR02001">
    <property type="entry name" value="GCR1CAMPR"/>
</dbReference>
<evidence type="ECO:0008006" key="8">
    <source>
        <dbReference type="Google" id="ProtNLM"/>
    </source>
</evidence>
<evidence type="ECO:0000313" key="7">
    <source>
        <dbReference type="Proteomes" id="UP000187209"/>
    </source>
</evidence>
<feature type="transmembrane region" description="Helical" evidence="5">
    <location>
        <begin position="39"/>
        <end position="58"/>
    </location>
</feature>
<evidence type="ECO:0000256" key="2">
    <source>
        <dbReference type="ARBA" id="ARBA00022692"/>
    </source>
</evidence>
<evidence type="ECO:0000256" key="4">
    <source>
        <dbReference type="ARBA" id="ARBA00023136"/>
    </source>
</evidence>
<dbReference type="SUPFAM" id="SSF81321">
    <property type="entry name" value="Family A G protein-coupled receptor-like"/>
    <property type="match status" value="1"/>
</dbReference>
<dbReference type="GO" id="GO:0007189">
    <property type="term" value="P:adenylate cyclase-activating G protein-coupled receptor signaling pathway"/>
    <property type="evidence" value="ECO:0007669"/>
    <property type="project" value="TreeGrafter"/>
</dbReference>